<evidence type="ECO:0000313" key="1">
    <source>
        <dbReference type="EMBL" id="PWS34670.1"/>
    </source>
</evidence>
<dbReference type="InterPro" id="IPR011152">
    <property type="entry name" value="Pesterase_MJ0912"/>
</dbReference>
<dbReference type="Gene3D" id="3.60.21.10">
    <property type="match status" value="1"/>
</dbReference>
<protein>
    <submittedName>
        <fullName evidence="1">Diadenosine tetraphosphatase</fullName>
    </submittedName>
</protein>
<accession>A0A317F657</accession>
<evidence type="ECO:0000313" key="2">
    <source>
        <dbReference type="Proteomes" id="UP000245765"/>
    </source>
</evidence>
<dbReference type="AlphaFoldDB" id="A0A317F657"/>
<dbReference type="PIRSF" id="PIRSF000883">
    <property type="entry name" value="Pesterase_MJ0912"/>
    <property type="match status" value="1"/>
</dbReference>
<keyword evidence="2" id="KW-1185">Reference proteome</keyword>
<gene>
    <name evidence="1" type="ORF">DFH01_24395</name>
</gene>
<reference evidence="2" key="1">
    <citation type="submission" date="2018-05" db="EMBL/GenBank/DDBJ databases">
        <authorList>
            <person name="Du Z."/>
            <person name="Wang X."/>
        </authorList>
    </citation>
    <scope>NUCLEOTIDE SEQUENCE [LARGE SCALE GENOMIC DNA]</scope>
    <source>
        <strain evidence="2">CQN31</strain>
    </source>
</reference>
<name>A0A317F657_9PROT</name>
<organism evidence="1 2">
    <name type="scientific">Falsiroseomonas bella</name>
    <dbReference type="NCBI Taxonomy" id="2184016"/>
    <lineage>
        <taxon>Bacteria</taxon>
        <taxon>Pseudomonadati</taxon>
        <taxon>Pseudomonadota</taxon>
        <taxon>Alphaproteobacteria</taxon>
        <taxon>Acetobacterales</taxon>
        <taxon>Roseomonadaceae</taxon>
        <taxon>Falsiroseomonas</taxon>
    </lineage>
</organism>
<dbReference type="RefSeq" id="WP_109873121.1">
    <property type="nucleotide sequence ID" value="NZ_QGNA01000006.1"/>
</dbReference>
<dbReference type="SUPFAM" id="SSF56300">
    <property type="entry name" value="Metallo-dependent phosphatases"/>
    <property type="match status" value="1"/>
</dbReference>
<dbReference type="OrthoDB" id="9813918at2"/>
<dbReference type="Proteomes" id="UP000245765">
    <property type="component" value="Unassembled WGS sequence"/>
</dbReference>
<dbReference type="InterPro" id="IPR029052">
    <property type="entry name" value="Metallo-depent_PP-like"/>
</dbReference>
<proteinExistence type="predicted"/>
<dbReference type="EMBL" id="QGNA01000006">
    <property type="protein sequence ID" value="PWS34670.1"/>
    <property type="molecule type" value="Genomic_DNA"/>
</dbReference>
<sequence length="284" mass="29741">MPENRVTRIALDAPLLVFGGPYSNLQATEALLAEAARRGIAPARMLCTGDVVAYGADAAACCDLVMRSGIAVLAGNCEENLASGESDCGCGFEEGTQCDLLSRAWYAHAARQVTPAHRAWMAGLPRRILLDLPDGRRLAVLHGGAADISRFLFASTPDAVLEDEMAATGCAGVIAGHCGIPFARRVGEGVWINAGAIGMPADDGTPRVWFALLTPTPAGLRVEILPLDYDHTSAAAAMRAARLPEGYAAALGSGIWPSCDVLPPAERARRGYPLAPVALDWPTP</sequence>
<comment type="caution">
    <text evidence="1">The sequence shown here is derived from an EMBL/GenBank/DDBJ whole genome shotgun (WGS) entry which is preliminary data.</text>
</comment>